<dbReference type="Gene3D" id="3.40.309.10">
    <property type="entry name" value="Aldehyde Dehydrogenase, Chain A, domain 2"/>
    <property type="match status" value="1"/>
</dbReference>
<dbReference type="Gene3D" id="3.40.605.10">
    <property type="entry name" value="Aldehyde Dehydrogenase, Chain A, domain 1"/>
    <property type="match status" value="1"/>
</dbReference>
<keyword evidence="7" id="KW-1185">Reference proteome</keyword>
<protein>
    <submittedName>
        <fullName evidence="6">Aldehyde dehydrogenase family protein</fullName>
    </submittedName>
</protein>
<gene>
    <name evidence="6" type="ORF">OU415_01380</name>
</gene>
<evidence type="ECO:0000313" key="7">
    <source>
        <dbReference type="Proteomes" id="UP001210380"/>
    </source>
</evidence>
<comment type="similarity">
    <text evidence="1 4">Belongs to the aldehyde dehydrogenase family.</text>
</comment>
<reference evidence="6 7" key="1">
    <citation type="submission" date="2022-11" db="EMBL/GenBank/DDBJ databases">
        <title>Draft genome sequence of Saccharopolyspora sp. WRP15-2 isolated from rhizosphere soils of wild rice in Thailand.</title>
        <authorList>
            <person name="Duangmal K."/>
            <person name="Kammanee S."/>
            <person name="Muangham S."/>
        </authorList>
    </citation>
    <scope>NUCLEOTIDE SEQUENCE [LARGE SCALE GENOMIC DNA]</scope>
    <source>
        <strain evidence="6 7">WRP15-2</strain>
    </source>
</reference>
<evidence type="ECO:0000313" key="6">
    <source>
        <dbReference type="EMBL" id="MDA3624066.1"/>
    </source>
</evidence>
<dbReference type="SUPFAM" id="SSF53720">
    <property type="entry name" value="ALDH-like"/>
    <property type="match status" value="1"/>
</dbReference>
<dbReference type="Pfam" id="PF00171">
    <property type="entry name" value="Aldedh"/>
    <property type="match status" value="1"/>
</dbReference>
<accession>A0ABT4UQQ6</accession>
<organism evidence="6 7">
    <name type="scientific">Saccharopolyspora oryzae</name>
    <dbReference type="NCBI Taxonomy" id="2997343"/>
    <lineage>
        <taxon>Bacteria</taxon>
        <taxon>Bacillati</taxon>
        <taxon>Actinomycetota</taxon>
        <taxon>Actinomycetes</taxon>
        <taxon>Pseudonocardiales</taxon>
        <taxon>Pseudonocardiaceae</taxon>
        <taxon>Saccharopolyspora</taxon>
    </lineage>
</organism>
<dbReference type="Proteomes" id="UP001210380">
    <property type="component" value="Unassembled WGS sequence"/>
</dbReference>
<evidence type="ECO:0000256" key="2">
    <source>
        <dbReference type="ARBA" id="ARBA00023002"/>
    </source>
</evidence>
<evidence type="ECO:0000259" key="5">
    <source>
        <dbReference type="Pfam" id="PF00171"/>
    </source>
</evidence>
<keyword evidence="2 4" id="KW-0560">Oxidoreductase</keyword>
<dbReference type="PROSITE" id="PS00687">
    <property type="entry name" value="ALDEHYDE_DEHYDR_GLU"/>
    <property type="match status" value="1"/>
</dbReference>
<evidence type="ECO:0000256" key="1">
    <source>
        <dbReference type="ARBA" id="ARBA00009986"/>
    </source>
</evidence>
<dbReference type="RefSeq" id="WP_270946635.1">
    <property type="nucleotide sequence ID" value="NZ_JAQGLA010000002.1"/>
</dbReference>
<dbReference type="InterPro" id="IPR029510">
    <property type="entry name" value="Ald_DH_CS_GLU"/>
</dbReference>
<sequence>MTAIAPMREAACYIDGKWWTGEGAEIRSVDPSTGKEIAVSPSASAAQVAAATSAARRAFEGGEWSRLGPRERSDLLHRLADLMERDRDELVRLTAIEVGSPLSGASLHVDGPIKVLRWYAEAARRGPKDGWEQHLPLHHDPITSSSMLLREPAGVVAAITAYNVPLVLAAWKLGPAFAAGCPAVLVPSPKAVLCTTALVKLIEEAGFPAGAVNLVFGPPAVTEQVVGAAEVDMVSFTGSAAVGSKILSLAAPSLKKVLLELGGKSPNILLPGTDVEATVGPSVLRFCRNAGQACGATTRTLVPESDFDEFVAKAAAFMGGLVVGDPHSSDTMIGPLITAEHHSNVSGYLARAVDQGAEVVTGGGRPVGLDEGNFLEPTLLTGVDNDDEVAQEELFAPVGVVMPYREVDEAIRIANDSRYALNANVWGPTAEAISVARRIRSGTVTVNGGGGRRDDAPWGGPGYSGIGRECGEEGFREFFEVKHVQWPL</sequence>
<dbReference type="PANTHER" id="PTHR42804">
    <property type="entry name" value="ALDEHYDE DEHYDROGENASE"/>
    <property type="match status" value="1"/>
</dbReference>
<dbReference type="InterPro" id="IPR016162">
    <property type="entry name" value="Ald_DH_N"/>
</dbReference>
<dbReference type="InterPro" id="IPR016163">
    <property type="entry name" value="Ald_DH_C"/>
</dbReference>
<dbReference type="EMBL" id="JAQGLA010000002">
    <property type="protein sequence ID" value="MDA3624066.1"/>
    <property type="molecule type" value="Genomic_DNA"/>
</dbReference>
<comment type="caution">
    <text evidence="6">The sequence shown here is derived from an EMBL/GenBank/DDBJ whole genome shotgun (WGS) entry which is preliminary data.</text>
</comment>
<dbReference type="InterPro" id="IPR015590">
    <property type="entry name" value="Aldehyde_DH_dom"/>
</dbReference>
<feature type="domain" description="Aldehyde dehydrogenase" evidence="5">
    <location>
        <begin position="18"/>
        <end position="484"/>
    </location>
</feature>
<feature type="active site" evidence="3">
    <location>
        <position position="260"/>
    </location>
</feature>
<name>A0ABT4UQQ6_9PSEU</name>
<proteinExistence type="inferred from homology"/>
<evidence type="ECO:0000256" key="4">
    <source>
        <dbReference type="RuleBase" id="RU003345"/>
    </source>
</evidence>
<evidence type="ECO:0000256" key="3">
    <source>
        <dbReference type="PROSITE-ProRule" id="PRU10007"/>
    </source>
</evidence>
<dbReference type="PANTHER" id="PTHR42804:SF1">
    <property type="entry name" value="ALDEHYDE DEHYDROGENASE-RELATED"/>
    <property type="match status" value="1"/>
</dbReference>
<dbReference type="InterPro" id="IPR016161">
    <property type="entry name" value="Ald_DH/histidinol_DH"/>
</dbReference>